<accession>A0A6G4R4U8</accession>
<keyword evidence="2" id="KW-0732">Signal</keyword>
<dbReference type="RefSeq" id="WP_165262894.1">
    <property type="nucleotide sequence ID" value="NZ_JAAKGT010000018.1"/>
</dbReference>
<comment type="caution">
    <text evidence="3">The sequence shown here is derived from an EMBL/GenBank/DDBJ whole genome shotgun (WGS) entry which is preliminary data.</text>
</comment>
<dbReference type="AlphaFoldDB" id="A0A6G4R4U8"/>
<feature type="chain" id="PRO_5026129012" evidence="2">
    <location>
        <begin position="34"/>
        <end position="420"/>
    </location>
</feature>
<feature type="compositionally biased region" description="Polar residues" evidence="1">
    <location>
        <begin position="229"/>
        <end position="240"/>
    </location>
</feature>
<dbReference type="PROSITE" id="PS51318">
    <property type="entry name" value="TAT"/>
    <property type="match status" value="1"/>
</dbReference>
<dbReference type="EMBL" id="JAAKGT010000018">
    <property type="protein sequence ID" value="NGM52515.1"/>
    <property type="molecule type" value="Genomic_DNA"/>
</dbReference>
<gene>
    <name evidence="3" type="ORF">G5B46_23125</name>
</gene>
<feature type="signal peptide" evidence="2">
    <location>
        <begin position="1"/>
        <end position="33"/>
    </location>
</feature>
<evidence type="ECO:0000313" key="3">
    <source>
        <dbReference type="EMBL" id="NGM52515.1"/>
    </source>
</evidence>
<dbReference type="InterPro" id="IPR006311">
    <property type="entry name" value="TAT_signal"/>
</dbReference>
<dbReference type="InterPro" id="IPR010869">
    <property type="entry name" value="DUF1501"/>
</dbReference>
<dbReference type="PANTHER" id="PTHR43737:SF1">
    <property type="entry name" value="DUF1501 DOMAIN-CONTAINING PROTEIN"/>
    <property type="match status" value="1"/>
</dbReference>
<dbReference type="PANTHER" id="PTHR43737">
    <property type="entry name" value="BLL7424 PROTEIN"/>
    <property type="match status" value="1"/>
</dbReference>
<evidence type="ECO:0000256" key="1">
    <source>
        <dbReference type="SAM" id="MobiDB-lite"/>
    </source>
</evidence>
<evidence type="ECO:0000256" key="2">
    <source>
        <dbReference type="SAM" id="SignalP"/>
    </source>
</evidence>
<reference evidence="3" key="1">
    <citation type="submission" date="2020-02" db="EMBL/GenBank/DDBJ databases">
        <authorList>
            <person name="Gao J."/>
            <person name="Sun J."/>
        </authorList>
    </citation>
    <scope>NUCLEOTIDE SEQUENCE</scope>
    <source>
        <strain evidence="3">602-2</strain>
    </source>
</reference>
<feature type="region of interest" description="Disordered" evidence="1">
    <location>
        <begin position="229"/>
        <end position="253"/>
    </location>
</feature>
<protein>
    <submittedName>
        <fullName evidence="3">DUF1501 domain-containing protein</fullName>
    </submittedName>
</protein>
<sequence length="420" mass="43622">MTDRTLSPSRRSFLAAAASLGVSVSFVGRQAQAADGTKKLVVVVCRGGMDGLSVAPPVGDPGYAALRGGIAMSPDKALKLDDTFALHPSLTTVHALARQGQARIAPAIATPDRARSHFEAQDVLETGEAKVYGADSGWLNRTLEVMGPGKVEALSVGTTAPLILRGKVQAASWSPGKGLDEAARLPTLLQDLYKGDPLLGPAFARGLETEAMAQAAMTALAPAQSMAQSMSQPAMNQPAMNQPGGRPADNRQGREAARKLGSTLAGFMRQADGPQIAALSLDGFDTHAGQVGQIATRLTYLDAVLDGLHEGLGPEWRNTVVVAVTEFGRTARVNGTQGTDHGTASTALLLGGALKRGGIVGDWPTLAEPALFENRDVAPTLDMRGLFKGVLIDHLGVDRAAVEKKVFADSADAKAVTGLV</sequence>
<name>A0A6G4R4U8_9CAUL</name>
<proteinExistence type="predicted"/>
<organism evidence="3">
    <name type="scientific">Caulobacter sp. 602-2</name>
    <dbReference type="NCBI Taxonomy" id="2710887"/>
    <lineage>
        <taxon>Bacteria</taxon>
        <taxon>Pseudomonadati</taxon>
        <taxon>Pseudomonadota</taxon>
        <taxon>Alphaproteobacteria</taxon>
        <taxon>Caulobacterales</taxon>
        <taxon>Caulobacteraceae</taxon>
        <taxon>Caulobacter</taxon>
    </lineage>
</organism>
<dbReference type="Pfam" id="PF07394">
    <property type="entry name" value="DUF1501"/>
    <property type="match status" value="1"/>
</dbReference>